<dbReference type="InterPro" id="IPR045767">
    <property type="entry name" value="DUF6134"/>
</dbReference>
<dbReference type="RefSeq" id="WP_183881944.1">
    <property type="nucleotide sequence ID" value="NZ_JACHCD010000006.1"/>
</dbReference>
<reference evidence="1 2" key="1">
    <citation type="submission" date="2020-08" db="EMBL/GenBank/DDBJ databases">
        <title>Genomic Encyclopedia of Type Strains, Phase IV (KMG-V): Genome sequencing to study the core and pangenomes of soil and plant-associated prokaryotes.</title>
        <authorList>
            <person name="Whitman W."/>
        </authorList>
    </citation>
    <scope>NUCLEOTIDE SEQUENCE [LARGE SCALE GENOMIC DNA]</scope>
    <source>
        <strain evidence="1 2">S3M1</strain>
    </source>
</reference>
<name>A0A7W8ZLU5_9SPHI</name>
<protein>
    <submittedName>
        <fullName evidence="1">Uncharacterized protein</fullName>
    </submittedName>
</protein>
<comment type="caution">
    <text evidence="1">The sequence shown here is derived from an EMBL/GenBank/DDBJ whole genome shotgun (WGS) entry which is preliminary data.</text>
</comment>
<gene>
    <name evidence="1" type="ORF">HDE68_002305</name>
</gene>
<accession>A0A7W8ZLU5</accession>
<dbReference type="Proteomes" id="UP000537204">
    <property type="component" value="Unassembled WGS sequence"/>
</dbReference>
<dbReference type="AlphaFoldDB" id="A0A7W8ZLU5"/>
<dbReference type="Pfam" id="PF19630">
    <property type="entry name" value="DUF6134"/>
    <property type="match status" value="1"/>
</dbReference>
<evidence type="ECO:0000313" key="1">
    <source>
        <dbReference type="EMBL" id="MBB5636404.1"/>
    </source>
</evidence>
<proteinExistence type="predicted"/>
<sequence length="204" mass="23845">MVTLIIYHLKNAVILYTLLIFSLAANTYAQEKRTKYNILRNGNIIGQMQFCQKNDGDDLYLKMTSQVKTQFIMSINVNIEEDAHFKNGKLISSKVVRHVNGKKKANNQTMFINNVYQTQSDDKISQIRESINYNLMLLYTNEPINLSQVYSDNYLQFLKIKQTEPHTYRIILPDGNYNDYYFIKGICQQVIVHHSLYTIKIQLA</sequence>
<organism evidence="1 2">
    <name type="scientific">Pedobacter cryoconitis</name>
    <dbReference type="NCBI Taxonomy" id="188932"/>
    <lineage>
        <taxon>Bacteria</taxon>
        <taxon>Pseudomonadati</taxon>
        <taxon>Bacteroidota</taxon>
        <taxon>Sphingobacteriia</taxon>
        <taxon>Sphingobacteriales</taxon>
        <taxon>Sphingobacteriaceae</taxon>
        <taxon>Pedobacter</taxon>
    </lineage>
</organism>
<dbReference type="EMBL" id="JACHCE010000003">
    <property type="protein sequence ID" value="MBB5636404.1"/>
    <property type="molecule type" value="Genomic_DNA"/>
</dbReference>
<evidence type="ECO:0000313" key="2">
    <source>
        <dbReference type="Proteomes" id="UP000537204"/>
    </source>
</evidence>